<sequence>MPPSPALRYSPGREPRAENHKRGRSLEGGLLFKEKDEDLALFNEMQSRERENFLLQSADDFEDSFCNCPSTKLRYFSDLKLGVSIPVRGENSELLNVDGEKNDYDWLLTPPETPLFPSLDDEPPPVNVASRGRPRSQPISISRSSTMEKSHRSSRGSASPNRLSPSPRSGNSTFQSRGRPSSASYSSPTPSQRASTPSRRPSPPPSKASTAAPRSSTPTPRRMSTGSGARGTSPIRTGRGNSASPKIRAWQSNIPGFSSEAPPNLRTSLADRPASYVRGSSPASRNSRDSSSKFGRQSMSPASRSVSSSQSHDRDRISSHSKGSVASSGDDDVDSLQSTYVGSLDHLASKRTGGFPNNRAPAFSKNSTRVFSPSSAPKKSFDSALRQMDHRKSPQNMFRPLLSSVPSTTFYGGKASSAHRPLMSRNSSVTTSSNASSDQGTSIAPDTEGGDHHQEDMATESGKVLYPDAQEGVFAFDKADALNKDAGHDTDNGLHFQLHDLERDPSIEYEPGGYEEGRHHHVEISSASDTLCFKADLSEVDSLEKTRVCSKCGCRYSFIETLEKDVNLCPDCDNLVGAATPDTEIVAIDSIPVLSLNISEEHQPSDELNILMAVPELQPQVNDMESQFVEMVDARVSLPEDRVKQDETSYHDQNRIYSRESSLTRSLMEGSEHNTIKQGETSYHEQNHIYCRESSLTRSLLEGSEHSTAGHHETGQPLPGYSLPSGDAGDQQLPRSNNYPSLKAGVSEGAGISVLLKRSSSSKGPVVQGRTLIASTITYDDLSCARDSANSFRSSIGHGSTSASSSVDFSTSRQVETRVQRQLSGRKSDMENYRYDLSSRPQSTASSFSGTLNDGHQTLGLATNTHEENVEVSVGNIKYDGLVETPLAFQRILLASENKEMDASCMFSTDAAVPEEDLFEQKDSNRKTDVSSSDLPSHTVGIQLEENSAPSNHGNFSLYENGEDLPNNAGDVSDVEASALPPDCSVVTEQNMLNTSLDRLNVAEIPSHSRLASISEIEVENNCHGTGSENDDISTNSRSTLSEVQDHPVPTPSDNETPASVLEHNMPDHADSIIEESTVMVDCQVGSKARSLTLEEATDTILFCSSIVHDLAYQAATTAIEKESSVPLEGSWPTVTILGKSTADRKDPRGRPAGKRTSKSLKVRQKRAGVDPKHSANKTENDENATESMVRNVGLPNEMDIMKPPKLESKCNCTIM</sequence>
<feature type="region of interest" description="Disordered" evidence="1">
    <location>
        <begin position="1139"/>
        <end position="1188"/>
    </location>
</feature>
<dbReference type="KEGG" id="peu:105137499"/>
<feature type="compositionally biased region" description="Low complexity" evidence="1">
    <location>
        <begin position="298"/>
        <end position="310"/>
    </location>
</feature>
<feature type="compositionally biased region" description="Basic and acidic residues" evidence="1">
    <location>
        <begin position="703"/>
        <end position="714"/>
    </location>
</feature>
<feature type="compositionally biased region" description="Basic residues" evidence="1">
    <location>
        <begin position="1152"/>
        <end position="1167"/>
    </location>
</feature>
<feature type="region of interest" description="Disordered" evidence="1">
    <location>
        <begin position="1022"/>
        <end position="1057"/>
    </location>
</feature>
<dbReference type="GO" id="GO:0043622">
    <property type="term" value="P:cortical microtubule organization"/>
    <property type="evidence" value="ECO:0007669"/>
    <property type="project" value="TreeGrafter"/>
</dbReference>
<feature type="compositionally biased region" description="Polar residues" evidence="1">
    <location>
        <begin position="1023"/>
        <end position="1043"/>
    </location>
</feature>
<name>A0AAJ6Y432_POPEU</name>
<organism evidence="2 3">
    <name type="scientific">Populus euphratica</name>
    <name type="common">Euphrates poplar</name>
    <dbReference type="NCBI Taxonomy" id="75702"/>
    <lineage>
        <taxon>Eukaryota</taxon>
        <taxon>Viridiplantae</taxon>
        <taxon>Streptophyta</taxon>
        <taxon>Embryophyta</taxon>
        <taxon>Tracheophyta</taxon>
        <taxon>Spermatophyta</taxon>
        <taxon>Magnoliopsida</taxon>
        <taxon>eudicotyledons</taxon>
        <taxon>Gunneridae</taxon>
        <taxon>Pentapetalae</taxon>
        <taxon>rosids</taxon>
        <taxon>fabids</taxon>
        <taxon>Malpighiales</taxon>
        <taxon>Salicaceae</taxon>
        <taxon>Saliceae</taxon>
        <taxon>Populus</taxon>
    </lineage>
</organism>
<keyword evidence="2" id="KW-1185">Reference proteome</keyword>
<evidence type="ECO:0000313" key="2">
    <source>
        <dbReference type="Proteomes" id="UP000694918"/>
    </source>
</evidence>
<feature type="region of interest" description="Disordered" evidence="1">
    <location>
        <begin position="703"/>
        <end position="744"/>
    </location>
</feature>
<reference evidence="3" key="1">
    <citation type="submission" date="2025-08" db="UniProtKB">
        <authorList>
            <consortium name="RefSeq"/>
        </authorList>
    </citation>
    <scope>IDENTIFICATION</scope>
</reference>
<gene>
    <name evidence="3" type="primary">LOC105137499</name>
</gene>
<proteinExistence type="predicted"/>
<feature type="compositionally biased region" description="Polar residues" evidence="1">
    <location>
        <begin position="364"/>
        <end position="377"/>
    </location>
</feature>
<evidence type="ECO:0000313" key="3">
    <source>
        <dbReference type="RefSeq" id="XP_011041561.1"/>
    </source>
</evidence>
<feature type="compositionally biased region" description="Low complexity" evidence="1">
    <location>
        <begin position="176"/>
        <end position="199"/>
    </location>
</feature>
<dbReference type="GeneID" id="105137499"/>
<accession>A0AAJ6Y432</accession>
<dbReference type="GO" id="GO:0055028">
    <property type="term" value="C:cortical microtubule"/>
    <property type="evidence" value="ECO:0007669"/>
    <property type="project" value="TreeGrafter"/>
</dbReference>
<dbReference type="RefSeq" id="XP_011041561.1">
    <property type="nucleotide sequence ID" value="XM_011043259.1"/>
</dbReference>
<protein>
    <submittedName>
        <fullName evidence="3">Uncharacterized protein LOC105137499 isoform X1</fullName>
    </submittedName>
</protein>
<feature type="compositionally biased region" description="Low complexity" evidence="1">
    <location>
        <begin position="207"/>
        <end position="225"/>
    </location>
</feature>
<feature type="region of interest" description="Disordered" evidence="1">
    <location>
        <begin position="106"/>
        <end position="457"/>
    </location>
</feature>
<evidence type="ECO:0000256" key="1">
    <source>
        <dbReference type="SAM" id="MobiDB-lite"/>
    </source>
</evidence>
<feature type="compositionally biased region" description="Low complexity" evidence="1">
    <location>
        <begin position="424"/>
        <end position="437"/>
    </location>
</feature>
<dbReference type="Proteomes" id="UP000694918">
    <property type="component" value="Unplaced"/>
</dbReference>
<feature type="region of interest" description="Disordered" evidence="1">
    <location>
        <begin position="1"/>
        <end position="27"/>
    </location>
</feature>
<feature type="compositionally biased region" description="Low complexity" evidence="1">
    <location>
        <begin position="794"/>
        <end position="812"/>
    </location>
</feature>
<feature type="compositionally biased region" description="Polar residues" evidence="1">
    <location>
        <begin position="239"/>
        <end position="256"/>
    </location>
</feature>
<dbReference type="PANTHER" id="PTHR31949:SF3">
    <property type="entry name" value="RUN_FYVE DOMAIN PROTEIN"/>
    <property type="match status" value="1"/>
</dbReference>
<feature type="compositionally biased region" description="Low complexity" evidence="1">
    <location>
        <begin position="135"/>
        <end position="145"/>
    </location>
</feature>
<feature type="compositionally biased region" description="Polar residues" evidence="1">
    <location>
        <begin position="155"/>
        <end position="175"/>
    </location>
</feature>
<feature type="compositionally biased region" description="Basic and acidic residues" evidence="1">
    <location>
        <begin position="1168"/>
        <end position="1181"/>
    </location>
</feature>
<dbReference type="PANTHER" id="PTHR31949">
    <property type="entry name" value="GASTRIC MUCIN-LIKE PROTEIN"/>
    <property type="match status" value="1"/>
</dbReference>
<feature type="region of interest" description="Disordered" evidence="1">
    <location>
        <begin position="793"/>
        <end position="832"/>
    </location>
</feature>
<dbReference type="AlphaFoldDB" id="A0AAJ6Y432"/>
<feature type="compositionally biased region" description="Basic and acidic residues" evidence="1">
    <location>
        <begin position="11"/>
        <end position="20"/>
    </location>
</feature>